<evidence type="ECO:0000256" key="1">
    <source>
        <dbReference type="ARBA" id="ARBA00010088"/>
    </source>
</evidence>
<dbReference type="InterPro" id="IPR029058">
    <property type="entry name" value="AB_hydrolase_fold"/>
</dbReference>
<name>A0ABX6WNP1_STRMQ</name>
<dbReference type="SUPFAM" id="SSF53474">
    <property type="entry name" value="alpha/beta-Hydrolases"/>
    <property type="match status" value="1"/>
</dbReference>
<dbReference type="PANTHER" id="PTHR21661:SF35">
    <property type="entry name" value="EPOXIDE HYDROLASE"/>
    <property type="match status" value="1"/>
</dbReference>
<dbReference type="EMBL" id="CP065050">
    <property type="protein sequence ID" value="QPI62299.1"/>
    <property type="molecule type" value="Genomic_DNA"/>
</dbReference>
<sequence>MVRPRPGPPRRARLSPAYGQPRNKRARSRTDPGAVGSGSDPDTVGDVTEIESFPVNIPEHDLKDLRERLGRVRLPEAETVQDGTQGIGLARLRSLLDAWGAHDWRSLEGRWNAIPHYRTCLDGLNIAFWHVRSPEAGAFPLVLTHGWPGSVLEFESVIGPLTDPVAHGGAAEDAFDVVIPALPGFGFSERPREPGWNPGRTARAWADLMTRLGYERFGAHGGDWGAPVSIDLARLEPERVAALHLTMPFASPLPEDLAAASDAEKRMIAKRDAFMMTGPTHAIVQSVLPQTLGYSLLDSPAGLAAWLGQALVDFSDTRPEAGGGVSVAQQVDNIALYWFTGTGASAARWYWEAVRATPRSAQAQNEETVTVPTAFTLFPGEPYPTARRWAEHRYRNIISWNEMEYGGHYAGWEKPGLLVSALRNAFRQARNRQGPTDPVMASSP</sequence>
<accession>A0ABX6WNP1</accession>
<evidence type="ECO:0000313" key="6">
    <source>
        <dbReference type="EMBL" id="QPI62299.1"/>
    </source>
</evidence>
<dbReference type="InterPro" id="IPR016292">
    <property type="entry name" value="Epoxide_hydrolase"/>
</dbReference>
<evidence type="ECO:0000256" key="3">
    <source>
        <dbReference type="ARBA" id="ARBA00022801"/>
    </source>
</evidence>
<dbReference type="GO" id="GO:0016787">
    <property type="term" value="F:hydrolase activity"/>
    <property type="evidence" value="ECO:0007669"/>
    <property type="project" value="UniProtKB-KW"/>
</dbReference>
<feature type="region of interest" description="Disordered" evidence="4">
    <location>
        <begin position="1"/>
        <end position="46"/>
    </location>
</feature>
<dbReference type="PANTHER" id="PTHR21661">
    <property type="entry name" value="EPOXIDE HYDROLASE 1-RELATED"/>
    <property type="match status" value="1"/>
</dbReference>
<comment type="similarity">
    <text evidence="1">Belongs to the peptidase S33 family.</text>
</comment>
<organism evidence="6 7">
    <name type="scientific">Streptomyces malaysiensis</name>
    <dbReference type="NCBI Taxonomy" id="92644"/>
    <lineage>
        <taxon>Bacteria</taxon>
        <taxon>Bacillati</taxon>
        <taxon>Actinomycetota</taxon>
        <taxon>Actinomycetes</taxon>
        <taxon>Kitasatosporales</taxon>
        <taxon>Streptomycetaceae</taxon>
        <taxon>Streptomyces</taxon>
        <taxon>Streptomyces violaceusniger group</taxon>
    </lineage>
</organism>
<gene>
    <name evidence="6" type="ORF">I1A49_46350</name>
</gene>
<evidence type="ECO:0000259" key="5">
    <source>
        <dbReference type="Pfam" id="PF06441"/>
    </source>
</evidence>
<protein>
    <submittedName>
        <fullName evidence="6">Alpha/beta fold hydrolase</fullName>
    </submittedName>
</protein>
<evidence type="ECO:0000313" key="7">
    <source>
        <dbReference type="Proteomes" id="UP000663421"/>
    </source>
</evidence>
<dbReference type="Proteomes" id="UP000663421">
    <property type="component" value="Chromosome"/>
</dbReference>
<reference evidence="6 7" key="1">
    <citation type="submission" date="2020-11" db="EMBL/GenBank/DDBJ databases">
        <title>Complete genome sequence unveiled secondary metabolic potentials in Streptomyces solisilvae HNM0141.</title>
        <authorList>
            <person name="Huang X."/>
        </authorList>
    </citation>
    <scope>NUCLEOTIDE SEQUENCE [LARGE SCALE GENOMIC DNA]</scope>
    <source>
        <strain evidence="6 7">HNM0141</strain>
    </source>
</reference>
<proteinExistence type="inferred from homology"/>
<dbReference type="PIRSF" id="PIRSF001112">
    <property type="entry name" value="Epoxide_hydrolase"/>
    <property type="match status" value="1"/>
</dbReference>
<keyword evidence="7" id="KW-1185">Reference proteome</keyword>
<dbReference type="Pfam" id="PF06441">
    <property type="entry name" value="EHN"/>
    <property type="match status" value="1"/>
</dbReference>
<dbReference type="PRINTS" id="PR00412">
    <property type="entry name" value="EPOXHYDRLASE"/>
</dbReference>
<dbReference type="InterPro" id="IPR000639">
    <property type="entry name" value="Epox_hydrolase-like"/>
</dbReference>
<evidence type="ECO:0000256" key="2">
    <source>
        <dbReference type="ARBA" id="ARBA00022797"/>
    </source>
</evidence>
<feature type="domain" description="Epoxide hydrolase N-terminal" evidence="5">
    <location>
        <begin position="50"/>
        <end position="154"/>
    </location>
</feature>
<keyword evidence="2" id="KW-0058">Aromatic hydrocarbons catabolism</keyword>
<keyword evidence="3 6" id="KW-0378">Hydrolase</keyword>
<dbReference type="InterPro" id="IPR010497">
    <property type="entry name" value="Epoxide_hydro_N"/>
</dbReference>
<evidence type="ECO:0000256" key="4">
    <source>
        <dbReference type="SAM" id="MobiDB-lite"/>
    </source>
</evidence>
<dbReference type="Gene3D" id="3.40.50.1820">
    <property type="entry name" value="alpha/beta hydrolase"/>
    <property type="match status" value="1"/>
</dbReference>